<dbReference type="SMART" id="SM01043">
    <property type="entry name" value="BTAD"/>
    <property type="match status" value="1"/>
</dbReference>
<dbReference type="SUPFAM" id="SSF48452">
    <property type="entry name" value="TPR-like"/>
    <property type="match status" value="2"/>
</dbReference>
<dbReference type="InterPro" id="IPR005158">
    <property type="entry name" value="BTAD"/>
</dbReference>
<dbReference type="SMART" id="SM00028">
    <property type="entry name" value="TPR"/>
    <property type="match status" value="3"/>
</dbReference>
<evidence type="ECO:0000313" key="4">
    <source>
        <dbReference type="Proteomes" id="UP000503096"/>
    </source>
</evidence>
<name>A0A6M4HAJ6_9PROT</name>
<dbReference type="InterPro" id="IPR019734">
    <property type="entry name" value="TPR_rpt"/>
</dbReference>
<dbReference type="KEGG" id="upl:DSM104440_02984"/>
<dbReference type="PANTHER" id="PTHR47691:SF3">
    <property type="entry name" value="HTH-TYPE TRANSCRIPTIONAL REGULATOR RV0890C-RELATED"/>
    <property type="match status" value="1"/>
</dbReference>
<reference evidence="3 4" key="1">
    <citation type="submission" date="2020-04" db="EMBL/GenBank/DDBJ databases">
        <title>Usitatibacter rugosus gen. nov., sp. nov. and Usitatibacter palustris sp. nov., novel members of Usitatibacteraceae fam. nov. within the order Nitrosomonadales isolated from soil.</title>
        <authorList>
            <person name="Huber K.J."/>
            <person name="Neumann-Schaal M."/>
            <person name="Geppert A."/>
            <person name="Luckner M."/>
            <person name="Wanner G."/>
            <person name="Overmann J."/>
        </authorList>
    </citation>
    <scope>NUCLEOTIDE SEQUENCE [LARGE SCALE GENOMIC DNA]</scope>
    <source>
        <strain evidence="3 4">Swamp67</strain>
    </source>
</reference>
<dbReference type="InParanoid" id="A0A6M4HAJ6"/>
<dbReference type="EMBL" id="CP053073">
    <property type="protein sequence ID" value="QJR16155.1"/>
    <property type="molecule type" value="Genomic_DNA"/>
</dbReference>
<keyword evidence="4" id="KW-1185">Reference proteome</keyword>
<dbReference type="Gene3D" id="1.25.40.10">
    <property type="entry name" value="Tetratricopeptide repeat domain"/>
    <property type="match status" value="3"/>
</dbReference>
<accession>A0A6M4HAJ6</accession>
<feature type="domain" description="Bacterial transcriptional activator" evidence="2">
    <location>
        <begin position="91"/>
        <end position="225"/>
    </location>
</feature>
<dbReference type="AlphaFoldDB" id="A0A6M4HAJ6"/>
<proteinExistence type="predicted"/>
<dbReference type="PROSITE" id="PS50005">
    <property type="entry name" value="TPR"/>
    <property type="match status" value="1"/>
</dbReference>
<protein>
    <recommendedName>
        <fullName evidence="2">Bacterial transcriptional activator domain-containing protein</fullName>
    </recommendedName>
</protein>
<dbReference type="InterPro" id="IPR049945">
    <property type="entry name" value="AAA_22"/>
</dbReference>
<dbReference type="InterPro" id="IPR036388">
    <property type="entry name" value="WH-like_DNA-bd_sf"/>
</dbReference>
<evidence type="ECO:0000313" key="3">
    <source>
        <dbReference type="EMBL" id="QJR16155.1"/>
    </source>
</evidence>
<dbReference type="Pfam" id="PF03704">
    <property type="entry name" value="BTAD"/>
    <property type="match status" value="1"/>
</dbReference>
<dbReference type="PANTHER" id="PTHR47691">
    <property type="entry name" value="REGULATOR-RELATED"/>
    <property type="match status" value="1"/>
</dbReference>
<dbReference type="InterPro" id="IPR027417">
    <property type="entry name" value="P-loop_NTPase"/>
</dbReference>
<organism evidence="3 4">
    <name type="scientific">Usitatibacter palustris</name>
    <dbReference type="NCBI Taxonomy" id="2732487"/>
    <lineage>
        <taxon>Bacteria</taxon>
        <taxon>Pseudomonadati</taxon>
        <taxon>Pseudomonadota</taxon>
        <taxon>Betaproteobacteria</taxon>
        <taxon>Nitrosomonadales</taxon>
        <taxon>Usitatibacteraceae</taxon>
        <taxon>Usitatibacter</taxon>
    </lineage>
</organism>
<sequence length="988" mass="107410">MIRLLLFGPPTAESGGDSSALAFERRNQLLAYLALKATWVGRAELANLLWPEQESHLAYANLRKTLFRLQKLSWAAHIELQASAVRFEAATDVYAFEAALREGRIADALPLRRGELLAGFDDDQNEAWSSWLGYERHRLRVAWRDAVLARLALEIEPAEAIDLSARLLDSDPLDEAALRSRMSWLARGGQAAAARQAYRDFVTRLAADLGLAPGAELVAMHDALATKNAPAPAPPSAAPDDDGLIGRTVEMRRMGEQLAKADCRLLTLVGAGGAGKTRLARRAVLELASSFSDGATFVALEDVPAASDIGLRLARDLGLTLARGREALEQVIDHLREQRALLVLDNFEHLVAQAPMLERLLAGCPHLKLVVTSRARLALQQEWTLPVEGLPCPEIEDRARLESFDAPRLFIKAARRAGATINPAAEADAIVAICAAVEGLPLALELAATWTRVLGCEAIAAELRQGTEILRAADPAFPARHASIEAVFERSWQLLTPAERDVLGRLSVLRGGFSAEAARVVASASLPVLAALMDNSLLRRDGARIFLHPLVQELAGARITPEDAAQTARSHARYFHRLFSQLRRAIDDGDRDALAFADAEFENFRAAWCWAAEHEPTLLCATTMPFLYYVDHRRRSAEGHALLRDALDFVAAGGDSEITALLLSAFAQLEYRLDRYLDGEATAREALALTHPERDHEARLQCYKTLGVCYLALARYPEAREYLTLALKQSPASIDPRTAAAMLDNLSIVEKETGNHDEALRLALQSLDLHRRIGDQSGVALVLSNLGSKYLARQEWDTANVYLREALALCDRHGFVGTRAYILANMAEVAVGRGDADASDAPIREGLEVARATGNRALVGYLKVFAAIAALLRSDAATARMNLAEALAEGLAIGRRSLQIECVVCFGEVLLSQGEPACALAVLDLAAGDPLTNALQHEEIGRKTNRARAASGDECAPHGLTFEELVHRIVAESPIAHAPLIATLRGYK</sequence>
<dbReference type="InterPro" id="IPR011990">
    <property type="entry name" value="TPR-like_helical_dom_sf"/>
</dbReference>
<dbReference type="SUPFAM" id="SSF52540">
    <property type="entry name" value="P-loop containing nucleoside triphosphate hydrolases"/>
    <property type="match status" value="1"/>
</dbReference>
<dbReference type="GO" id="GO:0016887">
    <property type="term" value="F:ATP hydrolysis activity"/>
    <property type="evidence" value="ECO:0007669"/>
    <property type="project" value="InterPro"/>
</dbReference>
<gene>
    <name evidence="3" type="ORF">DSM104440_02984</name>
</gene>
<keyword evidence="1" id="KW-0802">TPR repeat</keyword>
<dbReference type="Pfam" id="PF13401">
    <property type="entry name" value="AAA_22"/>
    <property type="match status" value="1"/>
</dbReference>
<dbReference type="PRINTS" id="PR00364">
    <property type="entry name" value="DISEASERSIST"/>
</dbReference>
<dbReference type="Pfam" id="PF13424">
    <property type="entry name" value="TPR_12"/>
    <property type="match status" value="2"/>
</dbReference>
<dbReference type="Proteomes" id="UP000503096">
    <property type="component" value="Chromosome"/>
</dbReference>
<evidence type="ECO:0000259" key="2">
    <source>
        <dbReference type="SMART" id="SM01043"/>
    </source>
</evidence>
<evidence type="ECO:0000256" key="1">
    <source>
        <dbReference type="PROSITE-ProRule" id="PRU00339"/>
    </source>
</evidence>
<dbReference type="RefSeq" id="WP_171164028.1">
    <property type="nucleotide sequence ID" value="NZ_CP053073.1"/>
</dbReference>
<dbReference type="Gene3D" id="3.40.50.300">
    <property type="entry name" value="P-loop containing nucleotide triphosphate hydrolases"/>
    <property type="match status" value="1"/>
</dbReference>
<feature type="repeat" description="TPR" evidence="1">
    <location>
        <begin position="700"/>
        <end position="733"/>
    </location>
</feature>
<dbReference type="Gene3D" id="1.10.10.10">
    <property type="entry name" value="Winged helix-like DNA-binding domain superfamily/Winged helix DNA-binding domain"/>
    <property type="match status" value="1"/>
</dbReference>